<sequence length="113" mass="13016">MVEPYDWTDESKSLALSNLLAGESLKVLQTLSIEKQNYETLKQSLLKKLLCTASDYNYKFRNAIPLPNEDIDSFISKLETVVDRWVELSEVDKGNYGKLRDLIIRDQIILFTA</sequence>
<evidence type="ECO:0000313" key="2">
    <source>
        <dbReference type="Proteomes" id="UP000762676"/>
    </source>
</evidence>
<keyword evidence="1" id="KW-0548">Nucleotidyltransferase</keyword>
<keyword evidence="1" id="KW-0695">RNA-directed DNA polymerase</keyword>
<keyword evidence="1" id="KW-0808">Transferase</keyword>
<comment type="caution">
    <text evidence="1">The sequence shown here is derived from an EMBL/GenBank/DDBJ whole genome shotgun (WGS) entry which is preliminary data.</text>
</comment>
<accession>A0AAV4GGB5</accession>
<dbReference type="PANTHER" id="PTHR46888">
    <property type="entry name" value="ZINC KNUCKLE DOMAINCONTAINING PROTEIN-RELATED"/>
    <property type="match status" value="1"/>
</dbReference>
<dbReference type="PANTHER" id="PTHR46888:SF1">
    <property type="entry name" value="RIBONUCLEASE H"/>
    <property type="match status" value="1"/>
</dbReference>
<name>A0AAV4GGB5_9GAST</name>
<dbReference type="Proteomes" id="UP000762676">
    <property type="component" value="Unassembled WGS sequence"/>
</dbReference>
<dbReference type="AlphaFoldDB" id="A0AAV4GGB5"/>
<reference evidence="1 2" key="1">
    <citation type="journal article" date="2021" name="Elife">
        <title>Chloroplast acquisition without the gene transfer in kleptoplastic sea slugs, Plakobranchus ocellatus.</title>
        <authorList>
            <person name="Maeda T."/>
            <person name="Takahashi S."/>
            <person name="Yoshida T."/>
            <person name="Shimamura S."/>
            <person name="Takaki Y."/>
            <person name="Nagai Y."/>
            <person name="Toyoda A."/>
            <person name="Suzuki Y."/>
            <person name="Arimoto A."/>
            <person name="Ishii H."/>
            <person name="Satoh N."/>
            <person name="Nishiyama T."/>
            <person name="Hasebe M."/>
            <person name="Maruyama T."/>
            <person name="Minagawa J."/>
            <person name="Obokata J."/>
            <person name="Shigenobu S."/>
        </authorList>
    </citation>
    <scope>NUCLEOTIDE SEQUENCE [LARGE SCALE GENOMIC DNA]</scope>
</reference>
<dbReference type="EMBL" id="BMAT01004925">
    <property type="protein sequence ID" value="GFR83691.1"/>
    <property type="molecule type" value="Genomic_DNA"/>
</dbReference>
<dbReference type="GO" id="GO:0003964">
    <property type="term" value="F:RNA-directed DNA polymerase activity"/>
    <property type="evidence" value="ECO:0007669"/>
    <property type="project" value="UniProtKB-KW"/>
</dbReference>
<gene>
    <name evidence="1" type="ORF">ElyMa_002398800</name>
</gene>
<protein>
    <submittedName>
        <fullName evidence="1">Reverse transcriptase</fullName>
    </submittedName>
</protein>
<evidence type="ECO:0000313" key="1">
    <source>
        <dbReference type="EMBL" id="GFR83691.1"/>
    </source>
</evidence>
<proteinExistence type="predicted"/>
<keyword evidence="2" id="KW-1185">Reference proteome</keyword>
<organism evidence="1 2">
    <name type="scientific">Elysia marginata</name>
    <dbReference type="NCBI Taxonomy" id="1093978"/>
    <lineage>
        <taxon>Eukaryota</taxon>
        <taxon>Metazoa</taxon>
        <taxon>Spiralia</taxon>
        <taxon>Lophotrochozoa</taxon>
        <taxon>Mollusca</taxon>
        <taxon>Gastropoda</taxon>
        <taxon>Heterobranchia</taxon>
        <taxon>Euthyneura</taxon>
        <taxon>Panpulmonata</taxon>
        <taxon>Sacoglossa</taxon>
        <taxon>Placobranchoidea</taxon>
        <taxon>Plakobranchidae</taxon>
        <taxon>Elysia</taxon>
    </lineage>
</organism>